<comment type="caution">
    <text evidence="2">The sequence shown here is derived from an EMBL/GenBank/DDBJ whole genome shotgun (WGS) entry which is preliminary data.</text>
</comment>
<dbReference type="Pfam" id="PF01739">
    <property type="entry name" value="CheR"/>
    <property type="match status" value="1"/>
</dbReference>
<sequence length="291" mass="32896">MSEAEVLDPVVEIELELMLEAVWRRYHYDFRGYSRGSLRRRLDRAQSRFGCASLSELQGRVLRDPVLFGELMGFLTIQVSEMFRDPAYFRAIREQVVPHLRTFPSLKVWIAGCANGEEFYSLAILFREEGLEERTIFYCTDISPAALERAEAGVYDLDRIALFTENHRASGGKGSLSDHYTAGYGRVVFDKSLRARAVFAEHNLASDQVFAEAHLVSSRNVLIYFDRDLQDRALGLFGQSLVRGGFLGLGSKENLRFSAYSDAFADFDPAEKIYRRNIMPIAATGPAHVLA</sequence>
<dbReference type="EC" id="2.1.1.80" evidence="2"/>
<dbReference type="InterPro" id="IPR050903">
    <property type="entry name" value="Bact_Chemotaxis_MeTrfase"/>
</dbReference>
<dbReference type="RefSeq" id="WP_183993393.1">
    <property type="nucleotide sequence ID" value="NZ_JACIEH010000001.1"/>
</dbReference>
<dbReference type="SUPFAM" id="SSF47757">
    <property type="entry name" value="Chemotaxis receptor methyltransferase CheR, N-terminal domain"/>
    <property type="match status" value="1"/>
</dbReference>
<dbReference type="GO" id="GO:0032259">
    <property type="term" value="P:methylation"/>
    <property type="evidence" value="ECO:0007669"/>
    <property type="project" value="UniProtKB-KW"/>
</dbReference>
<proteinExistence type="predicted"/>
<name>A0A7W6NUV9_9SPHN</name>
<dbReference type="PANTHER" id="PTHR24422">
    <property type="entry name" value="CHEMOTAXIS PROTEIN METHYLTRANSFERASE"/>
    <property type="match status" value="1"/>
</dbReference>
<dbReference type="PRINTS" id="PR00996">
    <property type="entry name" value="CHERMTFRASE"/>
</dbReference>
<evidence type="ECO:0000313" key="3">
    <source>
        <dbReference type="Proteomes" id="UP000557392"/>
    </source>
</evidence>
<keyword evidence="2" id="KW-0808">Transferase</keyword>
<dbReference type="InterPro" id="IPR022642">
    <property type="entry name" value="CheR_C"/>
</dbReference>
<dbReference type="Pfam" id="PF03705">
    <property type="entry name" value="CheR_N"/>
    <property type="match status" value="1"/>
</dbReference>
<organism evidence="2 3">
    <name type="scientific">Sphingomonas kyeonggiensis</name>
    <dbReference type="NCBI Taxonomy" id="1268553"/>
    <lineage>
        <taxon>Bacteria</taxon>
        <taxon>Pseudomonadati</taxon>
        <taxon>Pseudomonadota</taxon>
        <taxon>Alphaproteobacteria</taxon>
        <taxon>Sphingomonadales</taxon>
        <taxon>Sphingomonadaceae</taxon>
        <taxon>Sphingomonas</taxon>
    </lineage>
</organism>
<keyword evidence="3" id="KW-1185">Reference proteome</keyword>
<accession>A0A7W6NUV9</accession>
<dbReference type="InterPro" id="IPR029063">
    <property type="entry name" value="SAM-dependent_MTases_sf"/>
</dbReference>
<dbReference type="Gene3D" id="3.40.50.150">
    <property type="entry name" value="Vaccinia Virus protein VP39"/>
    <property type="match status" value="1"/>
</dbReference>
<evidence type="ECO:0000313" key="2">
    <source>
        <dbReference type="EMBL" id="MBB4096473.1"/>
    </source>
</evidence>
<dbReference type="PROSITE" id="PS50123">
    <property type="entry name" value="CHER"/>
    <property type="match status" value="1"/>
</dbReference>
<dbReference type="SUPFAM" id="SSF53335">
    <property type="entry name" value="S-adenosyl-L-methionine-dependent methyltransferases"/>
    <property type="match status" value="1"/>
</dbReference>
<feature type="domain" description="CheR-type methyltransferase" evidence="1">
    <location>
        <begin position="3"/>
        <end position="277"/>
    </location>
</feature>
<dbReference type="SMART" id="SM00138">
    <property type="entry name" value="MeTrc"/>
    <property type="match status" value="1"/>
</dbReference>
<dbReference type="Proteomes" id="UP000557392">
    <property type="component" value="Unassembled WGS sequence"/>
</dbReference>
<keyword evidence="2" id="KW-0489">Methyltransferase</keyword>
<reference evidence="2 3" key="1">
    <citation type="submission" date="2020-08" db="EMBL/GenBank/DDBJ databases">
        <title>Genomic Encyclopedia of Type Strains, Phase IV (KMG-IV): sequencing the most valuable type-strain genomes for metagenomic binning, comparative biology and taxonomic classification.</title>
        <authorList>
            <person name="Goeker M."/>
        </authorList>
    </citation>
    <scope>NUCLEOTIDE SEQUENCE [LARGE SCALE GENOMIC DNA]</scope>
    <source>
        <strain evidence="2 3">DSM 101806</strain>
    </source>
</reference>
<dbReference type="AlphaFoldDB" id="A0A7W6NUV9"/>
<protein>
    <submittedName>
        <fullName evidence="2">Chemotaxis protein methyltransferase CheR</fullName>
        <ecNumber evidence="2">2.1.1.80</ecNumber>
    </submittedName>
</protein>
<dbReference type="EMBL" id="JACIEH010000001">
    <property type="protein sequence ID" value="MBB4096473.1"/>
    <property type="molecule type" value="Genomic_DNA"/>
</dbReference>
<dbReference type="InterPro" id="IPR022641">
    <property type="entry name" value="CheR_N"/>
</dbReference>
<dbReference type="PANTHER" id="PTHR24422:SF8">
    <property type="entry name" value="CHEMOTAXIS PROTEIN"/>
    <property type="match status" value="1"/>
</dbReference>
<gene>
    <name evidence="2" type="ORF">GGR46_000006</name>
</gene>
<evidence type="ECO:0000259" key="1">
    <source>
        <dbReference type="PROSITE" id="PS50123"/>
    </source>
</evidence>
<dbReference type="InterPro" id="IPR000780">
    <property type="entry name" value="CheR_MeTrfase"/>
</dbReference>
<dbReference type="GO" id="GO:0008983">
    <property type="term" value="F:protein-glutamate O-methyltransferase activity"/>
    <property type="evidence" value="ECO:0007669"/>
    <property type="project" value="UniProtKB-EC"/>
</dbReference>